<dbReference type="Proteomes" id="UP000789738">
    <property type="component" value="Unassembled WGS sequence"/>
</dbReference>
<dbReference type="EMBL" id="CAKJVE010000004">
    <property type="protein sequence ID" value="CAG9706441.1"/>
    <property type="molecule type" value="Genomic_DNA"/>
</dbReference>
<reference evidence="1" key="1">
    <citation type="submission" date="2021-10" db="EMBL/GenBank/DDBJ databases">
        <authorList>
            <person name="Mesa V."/>
        </authorList>
    </citation>
    <scope>NUCLEOTIDE SEQUENCE</scope>
    <source>
        <strain evidence="1">CC3_PB</strain>
    </source>
</reference>
<protein>
    <submittedName>
        <fullName evidence="1">Uncharacterized protein</fullName>
    </submittedName>
</protein>
<evidence type="ECO:0000313" key="2">
    <source>
        <dbReference type="Proteomes" id="UP000789738"/>
    </source>
</evidence>
<comment type="caution">
    <text evidence="1">The sequence shown here is derived from an EMBL/GenBank/DDBJ whole genome shotgun (WGS) entry which is preliminary data.</text>
</comment>
<evidence type="ECO:0000313" key="1">
    <source>
        <dbReference type="EMBL" id="CAG9706441.1"/>
    </source>
</evidence>
<proteinExistence type="predicted"/>
<name>A0AA86MMV1_9CLOT</name>
<accession>A0AA86MMV1</accession>
<sequence length="47" mass="5813">MDYELWLILLEISNSKKIKLIDKYKTCKNVYDNFEEILKKKVQYQKN</sequence>
<dbReference type="AlphaFoldDB" id="A0AA86MMV1"/>
<gene>
    <name evidence="1" type="ORF">CNEO_42466</name>
</gene>
<dbReference type="RefSeq" id="WP_268259247.1">
    <property type="nucleotide sequence ID" value="NZ_CAKJVE010000004.1"/>
</dbReference>
<organism evidence="1 2">
    <name type="scientific">Clostridium neonatale</name>
    <dbReference type="NCBI Taxonomy" id="137838"/>
    <lineage>
        <taxon>Bacteria</taxon>
        <taxon>Bacillati</taxon>
        <taxon>Bacillota</taxon>
        <taxon>Clostridia</taxon>
        <taxon>Eubacteriales</taxon>
        <taxon>Clostridiaceae</taxon>
        <taxon>Clostridium</taxon>
    </lineage>
</organism>